<dbReference type="InParanoid" id="A0A7M7PK49"/>
<dbReference type="InterPro" id="IPR000719">
    <property type="entry name" value="Prot_kinase_dom"/>
</dbReference>
<protein>
    <recommendedName>
        <fullName evidence="2 13">Guanylate cyclase</fullName>
        <ecNumber evidence="2 13">4.6.1.2</ecNumber>
    </recommendedName>
</protein>
<dbReference type="InterPro" id="IPR001245">
    <property type="entry name" value="Ser-Thr/Tyr_kinase_cat_dom"/>
</dbReference>
<dbReference type="GO" id="GO:0007168">
    <property type="term" value="P:receptor guanylyl cyclase signaling pathway"/>
    <property type="evidence" value="ECO:0000318"/>
    <property type="project" value="GO_Central"/>
</dbReference>
<dbReference type="InterPro" id="IPR029787">
    <property type="entry name" value="Nucleotide_cyclase"/>
</dbReference>
<keyword evidence="9" id="KW-0325">Glycoprotein</keyword>
<dbReference type="OMA" id="ASKMNYF"/>
<dbReference type="GeneID" id="100889870"/>
<dbReference type="InterPro" id="IPR001054">
    <property type="entry name" value="A/G_cyclase"/>
</dbReference>
<dbReference type="Gene3D" id="1.10.510.10">
    <property type="entry name" value="Transferase(Phosphotransferase) domain 1"/>
    <property type="match status" value="1"/>
</dbReference>
<dbReference type="PROSITE" id="PS00452">
    <property type="entry name" value="GUANYLATE_CYCLASE_1"/>
    <property type="match status" value="1"/>
</dbReference>
<dbReference type="SUPFAM" id="SSF56112">
    <property type="entry name" value="Protein kinase-like (PK-like)"/>
    <property type="match status" value="1"/>
</dbReference>
<evidence type="ECO:0000256" key="1">
    <source>
        <dbReference type="ARBA" id="ARBA00004479"/>
    </source>
</evidence>
<evidence type="ECO:0000256" key="6">
    <source>
        <dbReference type="ARBA" id="ARBA00022989"/>
    </source>
</evidence>
<dbReference type="GO" id="GO:0005524">
    <property type="term" value="F:ATP binding"/>
    <property type="evidence" value="ECO:0007669"/>
    <property type="project" value="InterPro"/>
</dbReference>
<evidence type="ECO:0000259" key="16">
    <source>
        <dbReference type="PROSITE" id="PS50125"/>
    </source>
</evidence>
<evidence type="ECO:0000256" key="10">
    <source>
        <dbReference type="ARBA" id="ARBA00023239"/>
    </source>
</evidence>
<feature type="region of interest" description="Disordered" evidence="14">
    <location>
        <begin position="571"/>
        <end position="690"/>
    </location>
</feature>
<reference evidence="17" key="2">
    <citation type="submission" date="2021-01" db="UniProtKB">
        <authorList>
            <consortium name="EnsemblMetazoa"/>
        </authorList>
    </citation>
    <scope>IDENTIFICATION</scope>
</reference>
<dbReference type="PANTHER" id="PTHR11920">
    <property type="entry name" value="GUANYLYL CYCLASE"/>
    <property type="match status" value="1"/>
</dbReference>
<evidence type="ECO:0000256" key="5">
    <source>
        <dbReference type="ARBA" id="ARBA00022741"/>
    </source>
</evidence>
<accession>A0A7M7PK49</accession>
<keyword evidence="11 13" id="KW-0141">cGMP biosynthesis</keyword>
<dbReference type="Pfam" id="PF00211">
    <property type="entry name" value="Guanylate_cyc"/>
    <property type="match status" value="1"/>
</dbReference>
<dbReference type="EC" id="4.6.1.2" evidence="2 13"/>
<feature type="domain" description="Protein kinase" evidence="15">
    <location>
        <begin position="12"/>
        <end position="305"/>
    </location>
</feature>
<feature type="compositionally biased region" description="Polar residues" evidence="14">
    <location>
        <begin position="595"/>
        <end position="611"/>
    </location>
</feature>
<evidence type="ECO:0000313" key="17">
    <source>
        <dbReference type="EnsemblMetazoa" id="XP_030852302"/>
    </source>
</evidence>
<comment type="catalytic activity">
    <reaction evidence="13">
        <text>GTP = 3',5'-cyclic GMP + diphosphate</text>
        <dbReference type="Rhea" id="RHEA:13665"/>
        <dbReference type="ChEBI" id="CHEBI:33019"/>
        <dbReference type="ChEBI" id="CHEBI:37565"/>
        <dbReference type="ChEBI" id="CHEBI:57746"/>
        <dbReference type="EC" id="4.6.1.2"/>
    </reaction>
</comment>
<evidence type="ECO:0000256" key="7">
    <source>
        <dbReference type="ARBA" id="ARBA00023136"/>
    </source>
</evidence>
<dbReference type="GO" id="GO:0004383">
    <property type="term" value="F:guanylate cyclase activity"/>
    <property type="evidence" value="ECO:0000318"/>
    <property type="project" value="GO_Central"/>
</dbReference>
<dbReference type="FunFam" id="3.30.70.1230:FF:000019">
    <property type="entry name" value="Guanylate cyclase"/>
    <property type="match status" value="1"/>
</dbReference>
<dbReference type="GO" id="GO:0035556">
    <property type="term" value="P:intracellular signal transduction"/>
    <property type="evidence" value="ECO:0007669"/>
    <property type="project" value="InterPro"/>
</dbReference>
<sequence length="690" mass="77067">MFWDESWIINYEDIKPDTGQRGFGGSVISIRGDCDTSASSVSGFVHTAHHKQVFAQTGIYNGQTVAVKMIAKNSFTLDKRIRKEVKQVRDLQHSNLCKFAGGCIEVPNVSIITEYCPKGALSDVLLNEDVPLNWSFRFSFCMDVARGMHYMHNNKLYHGKLTSSNCVVDDRWVVKIADYGLTTFRNQEGSQSNAGGYRSKAMQVYLPPENRSNTYTLVTQATDVYSYGVILVEIASRNEVIPEDDYPLDEAWRPPLPDLEIGDTTDDERCPCPADYLSLIERCWNINPAQRPHFSQIRQTLHSINPSKLSPVDLMMQLMEKYSRHLESIVAERTQDLLLEKQKTDRLLYSMLPQPVADDLRQGNIAKAEQYESCSIFFSDIVGFTSLSSTSSPYEVVALLNKLYVTFDSIIDNYDVYKVETIGDAYMVVSGVPKKNGHKHAGEIASMALDLVEVCEEFIIPHRQDQKLRIRAGIHSGSVVAGVVGLKMPRYCLFGDTVNTASRMESTGEALKIQASDFCVNLLEELGGYTIRERGEMPVKGKGVMVTYWVEGKTERRSSDSDDIRTEAQIIDLSPSPHHHQPEPEEDQHRPPPVQRQSTLKNNLTANSVNSVYLDEDDPANNNVTAPLRGPENGDAINMVKPGLKKPNSPSGGTRNSHISLPDGKPAKISSVDDQQDESETACLIRESVL</sequence>
<dbReference type="GO" id="GO:0001653">
    <property type="term" value="F:peptide receptor activity"/>
    <property type="evidence" value="ECO:0000318"/>
    <property type="project" value="GO_Central"/>
</dbReference>
<dbReference type="Pfam" id="PF07701">
    <property type="entry name" value="HNOBA"/>
    <property type="match status" value="1"/>
</dbReference>
<dbReference type="InterPro" id="IPR018297">
    <property type="entry name" value="A/G_cyclase_CS"/>
</dbReference>
<dbReference type="EnsemblMetazoa" id="XM_030996442">
    <property type="protein sequence ID" value="XP_030852302"/>
    <property type="gene ID" value="LOC100889870"/>
</dbReference>
<evidence type="ECO:0000256" key="12">
    <source>
        <dbReference type="RuleBase" id="RU000405"/>
    </source>
</evidence>
<dbReference type="RefSeq" id="XP_030852302.1">
    <property type="nucleotide sequence ID" value="XM_030996442.1"/>
</dbReference>
<dbReference type="Gene3D" id="3.30.70.1230">
    <property type="entry name" value="Nucleotide cyclase"/>
    <property type="match status" value="1"/>
</dbReference>
<feature type="compositionally biased region" description="Basic and acidic residues" evidence="14">
    <location>
        <begin position="580"/>
        <end position="590"/>
    </location>
</feature>
<dbReference type="KEGG" id="spu:100889870"/>
<evidence type="ECO:0000256" key="4">
    <source>
        <dbReference type="ARBA" id="ARBA00022729"/>
    </source>
</evidence>
<dbReference type="PROSITE" id="PS50125">
    <property type="entry name" value="GUANYLATE_CYCLASE_2"/>
    <property type="match status" value="1"/>
</dbReference>
<dbReference type="GO" id="GO:0005886">
    <property type="term" value="C:plasma membrane"/>
    <property type="evidence" value="ECO:0000318"/>
    <property type="project" value="GO_Central"/>
</dbReference>
<dbReference type="CDD" id="cd07302">
    <property type="entry name" value="CHD"/>
    <property type="match status" value="1"/>
</dbReference>
<keyword evidence="6" id="KW-1133">Transmembrane helix</keyword>
<feature type="domain" description="Guanylate cyclase" evidence="16">
    <location>
        <begin position="375"/>
        <end position="505"/>
    </location>
</feature>
<keyword evidence="4" id="KW-0732">Signal</keyword>
<keyword evidence="3" id="KW-0812">Transmembrane</keyword>
<evidence type="ECO:0000256" key="8">
    <source>
        <dbReference type="ARBA" id="ARBA00023170"/>
    </source>
</evidence>
<feature type="compositionally biased region" description="Polar residues" evidence="14">
    <location>
        <begin position="648"/>
        <end position="659"/>
    </location>
</feature>
<evidence type="ECO:0000313" key="18">
    <source>
        <dbReference type="Proteomes" id="UP000007110"/>
    </source>
</evidence>
<dbReference type="AlphaFoldDB" id="A0A7M7PK49"/>
<evidence type="ECO:0000256" key="13">
    <source>
        <dbReference type="RuleBase" id="RU003431"/>
    </source>
</evidence>
<evidence type="ECO:0000259" key="15">
    <source>
        <dbReference type="PROSITE" id="PS50011"/>
    </source>
</evidence>
<comment type="subcellular location">
    <subcellularLocation>
        <location evidence="1">Membrane</location>
        <topology evidence="1">Single-pass type I membrane protein</topology>
    </subcellularLocation>
</comment>
<dbReference type="CDD" id="cd14045">
    <property type="entry name" value="PK_GC_unk"/>
    <property type="match status" value="1"/>
</dbReference>
<dbReference type="InterPro" id="IPR050401">
    <property type="entry name" value="Cyclic_nucleotide_synthase"/>
</dbReference>
<keyword evidence="18" id="KW-1185">Reference proteome</keyword>
<comment type="similarity">
    <text evidence="12">Belongs to the adenylyl cyclase class-4/guanylyl cyclase family.</text>
</comment>
<evidence type="ECO:0000256" key="2">
    <source>
        <dbReference type="ARBA" id="ARBA00012202"/>
    </source>
</evidence>
<evidence type="ECO:0000256" key="9">
    <source>
        <dbReference type="ARBA" id="ARBA00023180"/>
    </source>
</evidence>
<dbReference type="Proteomes" id="UP000007110">
    <property type="component" value="Unassembled WGS sequence"/>
</dbReference>
<dbReference type="GO" id="GO:0004672">
    <property type="term" value="F:protein kinase activity"/>
    <property type="evidence" value="ECO:0007669"/>
    <property type="project" value="InterPro"/>
</dbReference>
<dbReference type="InterPro" id="IPR011645">
    <property type="entry name" value="HNOB_dom_associated"/>
</dbReference>
<dbReference type="OrthoDB" id="302535at2759"/>
<keyword evidence="5" id="KW-0547">Nucleotide-binding</keyword>
<name>A0A7M7PK49_STRPU</name>
<evidence type="ECO:0000256" key="3">
    <source>
        <dbReference type="ARBA" id="ARBA00022692"/>
    </source>
</evidence>
<reference evidence="18" key="1">
    <citation type="submission" date="2015-02" db="EMBL/GenBank/DDBJ databases">
        <title>Genome sequencing for Strongylocentrotus purpuratus.</title>
        <authorList>
            <person name="Murali S."/>
            <person name="Liu Y."/>
            <person name="Vee V."/>
            <person name="English A."/>
            <person name="Wang M."/>
            <person name="Skinner E."/>
            <person name="Han Y."/>
            <person name="Muzny D.M."/>
            <person name="Worley K.C."/>
            <person name="Gibbs R.A."/>
        </authorList>
    </citation>
    <scope>NUCLEOTIDE SEQUENCE</scope>
</reference>
<proteinExistence type="inferred from homology"/>
<keyword evidence="7" id="KW-0472">Membrane</keyword>
<dbReference type="GO" id="GO:0006182">
    <property type="term" value="P:cGMP biosynthetic process"/>
    <property type="evidence" value="ECO:0000318"/>
    <property type="project" value="GO_Central"/>
</dbReference>
<dbReference type="PANTHER" id="PTHR11920:SF507">
    <property type="entry name" value="GUANYLATE CYCLASE"/>
    <property type="match status" value="1"/>
</dbReference>
<evidence type="ECO:0000256" key="14">
    <source>
        <dbReference type="SAM" id="MobiDB-lite"/>
    </source>
</evidence>
<keyword evidence="10 12" id="KW-0456">Lyase</keyword>
<dbReference type="InterPro" id="IPR011009">
    <property type="entry name" value="Kinase-like_dom_sf"/>
</dbReference>
<dbReference type="SUPFAM" id="SSF55073">
    <property type="entry name" value="Nucleotide cyclase"/>
    <property type="match status" value="1"/>
</dbReference>
<evidence type="ECO:0000256" key="11">
    <source>
        <dbReference type="ARBA" id="ARBA00023293"/>
    </source>
</evidence>
<organism evidence="17 18">
    <name type="scientific">Strongylocentrotus purpuratus</name>
    <name type="common">Purple sea urchin</name>
    <dbReference type="NCBI Taxonomy" id="7668"/>
    <lineage>
        <taxon>Eukaryota</taxon>
        <taxon>Metazoa</taxon>
        <taxon>Echinodermata</taxon>
        <taxon>Eleutherozoa</taxon>
        <taxon>Echinozoa</taxon>
        <taxon>Echinoidea</taxon>
        <taxon>Euechinoidea</taxon>
        <taxon>Echinacea</taxon>
        <taxon>Camarodonta</taxon>
        <taxon>Echinidea</taxon>
        <taxon>Strongylocentrotidae</taxon>
        <taxon>Strongylocentrotus</taxon>
    </lineage>
</organism>
<dbReference type="PROSITE" id="PS50011">
    <property type="entry name" value="PROTEIN_KINASE_DOM"/>
    <property type="match status" value="1"/>
</dbReference>
<dbReference type="Pfam" id="PF07714">
    <property type="entry name" value="PK_Tyr_Ser-Thr"/>
    <property type="match status" value="1"/>
</dbReference>
<dbReference type="SMART" id="SM00044">
    <property type="entry name" value="CYCc"/>
    <property type="match status" value="1"/>
</dbReference>
<keyword evidence="8" id="KW-0675">Receptor</keyword>